<dbReference type="Pfam" id="PF00902">
    <property type="entry name" value="TatC"/>
    <property type="match status" value="1"/>
</dbReference>
<evidence type="ECO:0000313" key="9">
    <source>
        <dbReference type="EMBL" id="SJM58911.1"/>
    </source>
</evidence>
<feature type="transmembrane region" description="Helical" evidence="7">
    <location>
        <begin position="103"/>
        <end position="136"/>
    </location>
</feature>
<feature type="transmembrane region" description="Helical" evidence="7">
    <location>
        <begin position="16"/>
        <end position="36"/>
    </location>
</feature>
<evidence type="ECO:0000256" key="5">
    <source>
        <dbReference type="ARBA" id="ARBA00023010"/>
    </source>
</evidence>
<accession>A0A1R4FSU3</accession>
<dbReference type="RefSeq" id="WP_086991710.1">
    <property type="nucleotide sequence ID" value="NZ_FUHU01000026.1"/>
</dbReference>
<keyword evidence="5 7" id="KW-0811">Translocation</keyword>
<feature type="transmembrane region" description="Helical" evidence="7">
    <location>
        <begin position="68"/>
        <end position="91"/>
    </location>
</feature>
<feature type="compositionally biased region" description="Low complexity" evidence="8">
    <location>
        <begin position="255"/>
        <end position="269"/>
    </location>
</feature>
<dbReference type="AlphaFoldDB" id="A0A1R4FSU3"/>
<feature type="transmembrane region" description="Helical" evidence="7">
    <location>
        <begin position="211"/>
        <end position="232"/>
    </location>
</feature>
<keyword evidence="3 7" id="KW-0653">Protein transport</keyword>
<dbReference type="GO" id="GO:0033281">
    <property type="term" value="C:TAT protein transport complex"/>
    <property type="evidence" value="ECO:0007669"/>
    <property type="project" value="UniProtKB-UniRule"/>
</dbReference>
<keyword evidence="7" id="KW-1003">Cell membrane</keyword>
<feature type="transmembrane region" description="Helical" evidence="7">
    <location>
        <begin position="156"/>
        <end position="175"/>
    </location>
</feature>
<protein>
    <recommendedName>
        <fullName evidence="7">Sec-independent protein translocase protein TatC</fullName>
    </recommendedName>
</protein>
<feature type="transmembrane region" description="Helical" evidence="7">
    <location>
        <begin position="187"/>
        <end position="205"/>
    </location>
</feature>
<dbReference type="InterPro" id="IPR002033">
    <property type="entry name" value="TatC"/>
</dbReference>
<evidence type="ECO:0000256" key="1">
    <source>
        <dbReference type="ARBA" id="ARBA00004141"/>
    </source>
</evidence>
<dbReference type="PANTHER" id="PTHR30371:SF0">
    <property type="entry name" value="SEC-INDEPENDENT PROTEIN TRANSLOCASE PROTEIN TATC, CHLOROPLASTIC-RELATED"/>
    <property type="match status" value="1"/>
</dbReference>
<comment type="function">
    <text evidence="7">Part of the twin-arginine translocation (Tat) system that transports large folded proteins containing a characteristic twin-arginine motif in their signal peptide across membranes. Together with TatB, TatC is part of a receptor directly interacting with Tat signal peptides.</text>
</comment>
<evidence type="ECO:0000256" key="7">
    <source>
        <dbReference type="HAMAP-Rule" id="MF_00902"/>
    </source>
</evidence>
<name>A0A1R4FSU3_9MICO</name>
<keyword evidence="7" id="KW-0813">Transport</keyword>
<feature type="region of interest" description="Disordered" evidence="8">
    <location>
        <begin position="248"/>
        <end position="269"/>
    </location>
</feature>
<evidence type="ECO:0000256" key="3">
    <source>
        <dbReference type="ARBA" id="ARBA00022927"/>
    </source>
</evidence>
<dbReference type="GO" id="GO:0065002">
    <property type="term" value="P:intracellular protein transmembrane transport"/>
    <property type="evidence" value="ECO:0007669"/>
    <property type="project" value="TreeGrafter"/>
</dbReference>
<comment type="subcellular location">
    <subcellularLocation>
        <location evidence="7">Cell membrane</location>
        <topology evidence="7">Multi-pass membrane protein</topology>
    </subcellularLocation>
    <subcellularLocation>
        <location evidence="1">Membrane</location>
        <topology evidence="1">Multi-pass membrane protein</topology>
    </subcellularLocation>
</comment>
<sequence>MGFAAHLKELRNRVTIALLAICVFAIAGFFVADYILELLARPLDELSERGYTVNLNITKVTESFNLKMMIGFVIGIVAASPIWLYETIAFFIPGLKKRERRYLLGFIISSIPLFLLGCATGWFVLPRIILIFVGFAPDVTTQFLGAQEYFSFSLKLVLAVGAAFLMPVVLVMLNFADFLSAKSIIKAWRWAVILIALFAAMMTPAGEIMSMVILGVPILALYFLAAGIAYLNDRRRARKRAKEDAAYEAERAEEAQAASQADPAEQADA</sequence>
<keyword evidence="10" id="KW-1185">Reference proteome</keyword>
<proteinExistence type="inferred from homology"/>
<evidence type="ECO:0000256" key="8">
    <source>
        <dbReference type="SAM" id="MobiDB-lite"/>
    </source>
</evidence>
<organism evidence="9 10">
    <name type="scientific">Agrococcus casei LMG 22410</name>
    <dbReference type="NCBI Taxonomy" id="1255656"/>
    <lineage>
        <taxon>Bacteria</taxon>
        <taxon>Bacillati</taxon>
        <taxon>Actinomycetota</taxon>
        <taxon>Actinomycetes</taxon>
        <taxon>Micrococcales</taxon>
        <taxon>Microbacteriaceae</taxon>
        <taxon>Agrococcus</taxon>
    </lineage>
</organism>
<dbReference type="GeneID" id="303172851"/>
<dbReference type="EMBL" id="FUHU01000026">
    <property type="protein sequence ID" value="SJM58911.1"/>
    <property type="molecule type" value="Genomic_DNA"/>
</dbReference>
<reference evidence="9 10" key="1">
    <citation type="submission" date="2017-02" db="EMBL/GenBank/DDBJ databases">
        <authorList>
            <person name="Peterson S.W."/>
        </authorList>
    </citation>
    <scope>NUCLEOTIDE SEQUENCE [LARGE SCALE GENOMIC DNA]</scope>
    <source>
        <strain evidence="9 10">LMG 22410</strain>
    </source>
</reference>
<evidence type="ECO:0000256" key="2">
    <source>
        <dbReference type="ARBA" id="ARBA00022692"/>
    </source>
</evidence>
<keyword evidence="6 7" id="KW-0472">Membrane</keyword>
<keyword evidence="4 7" id="KW-1133">Transmembrane helix</keyword>
<evidence type="ECO:0000313" key="10">
    <source>
        <dbReference type="Proteomes" id="UP000195787"/>
    </source>
</evidence>
<dbReference type="PANTHER" id="PTHR30371">
    <property type="entry name" value="SEC-INDEPENDENT PROTEIN TRANSLOCASE PROTEIN TATC"/>
    <property type="match status" value="1"/>
</dbReference>
<evidence type="ECO:0000256" key="6">
    <source>
        <dbReference type="ARBA" id="ARBA00023136"/>
    </source>
</evidence>
<comment type="similarity">
    <text evidence="7">Belongs to the TatC family.</text>
</comment>
<dbReference type="GO" id="GO:0043953">
    <property type="term" value="P:protein transport by the Tat complex"/>
    <property type="evidence" value="ECO:0007669"/>
    <property type="project" value="UniProtKB-UniRule"/>
</dbReference>
<dbReference type="Proteomes" id="UP000195787">
    <property type="component" value="Unassembled WGS sequence"/>
</dbReference>
<comment type="subunit">
    <text evidence="7">The Tat system comprises two distinct complexes: a TatABC complex, containing multiple copies of TatA, TatB and TatC subunits, and a separate TatA complex, containing only TatA subunits. Substrates initially bind to the TatABC complex, which probably triggers association of the separate TatA complex to form the active translocon.</text>
</comment>
<dbReference type="GO" id="GO:0009977">
    <property type="term" value="F:proton motive force dependent protein transmembrane transporter activity"/>
    <property type="evidence" value="ECO:0007669"/>
    <property type="project" value="TreeGrafter"/>
</dbReference>
<keyword evidence="2 7" id="KW-0812">Transmembrane</keyword>
<dbReference type="PRINTS" id="PR01840">
    <property type="entry name" value="TATCFAMILY"/>
</dbReference>
<gene>
    <name evidence="7" type="primary">tatC</name>
    <name evidence="9" type="ORF">CZ674_06400</name>
</gene>
<dbReference type="OrthoDB" id="9777044at2"/>
<dbReference type="HAMAP" id="MF_00902">
    <property type="entry name" value="TatC"/>
    <property type="match status" value="1"/>
</dbReference>
<dbReference type="NCBIfam" id="TIGR00945">
    <property type="entry name" value="tatC"/>
    <property type="match status" value="1"/>
</dbReference>
<evidence type="ECO:0000256" key="4">
    <source>
        <dbReference type="ARBA" id="ARBA00022989"/>
    </source>
</evidence>